<feature type="region of interest" description="Disordered" evidence="1">
    <location>
        <begin position="677"/>
        <end position="715"/>
    </location>
</feature>
<feature type="region of interest" description="Disordered" evidence="1">
    <location>
        <begin position="1263"/>
        <end position="1290"/>
    </location>
</feature>
<dbReference type="EMBL" id="AYXG01000109">
    <property type="protein sequence ID" value="EWC61513.1"/>
    <property type="molecule type" value="Genomic_DNA"/>
</dbReference>
<feature type="region of interest" description="Disordered" evidence="1">
    <location>
        <begin position="1663"/>
        <end position="1716"/>
    </location>
</feature>
<evidence type="ECO:0000256" key="1">
    <source>
        <dbReference type="SAM" id="MobiDB-lite"/>
    </source>
</evidence>
<feature type="region of interest" description="Disordered" evidence="1">
    <location>
        <begin position="899"/>
        <end position="994"/>
    </location>
</feature>
<evidence type="ECO:0000313" key="3">
    <source>
        <dbReference type="Proteomes" id="UP000019277"/>
    </source>
</evidence>
<feature type="compositionally biased region" description="Gly residues" evidence="1">
    <location>
        <begin position="138"/>
        <end position="161"/>
    </location>
</feature>
<feature type="compositionally biased region" description="Basic and acidic residues" evidence="1">
    <location>
        <begin position="1320"/>
        <end position="1334"/>
    </location>
</feature>
<feature type="compositionally biased region" description="Basic and acidic residues" evidence="1">
    <location>
        <begin position="949"/>
        <end position="958"/>
    </location>
</feature>
<feature type="compositionally biased region" description="Basic and acidic residues" evidence="1">
    <location>
        <begin position="926"/>
        <end position="940"/>
    </location>
</feature>
<name>W7IMB2_9PSEU</name>
<keyword evidence="3" id="KW-1185">Reference proteome</keyword>
<feature type="compositionally biased region" description="Basic and acidic residues" evidence="1">
    <location>
        <begin position="687"/>
        <end position="702"/>
    </location>
</feature>
<proteinExistence type="predicted"/>
<feature type="region of interest" description="Disordered" evidence="1">
    <location>
        <begin position="618"/>
        <end position="652"/>
    </location>
</feature>
<feature type="compositionally biased region" description="Gly residues" evidence="1">
    <location>
        <begin position="974"/>
        <end position="987"/>
    </location>
</feature>
<feature type="compositionally biased region" description="Low complexity" evidence="1">
    <location>
        <begin position="44"/>
        <end position="54"/>
    </location>
</feature>
<reference evidence="2 3" key="1">
    <citation type="journal article" date="2014" name="Genome Announc.">
        <title>Draft Genome Sequence of the Antitrypanosomally Active Sponge-Associated Bacterium Actinokineospora sp. Strain EG49.</title>
        <authorList>
            <person name="Harjes J."/>
            <person name="Ryu T."/>
            <person name="Abdelmohsen U.R."/>
            <person name="Moitinho-Silva L."/>
            <person name="Horn H."/>
            <person name="Ravasi T."/>
            <person name="Hentschel U."/>
        </authorList>
    </citation>
    <scope>NUCLEOTIDE SEQUENCE [LARGE SCALE GENOMIC DNA]</scope>
    <source>
        <strain evidence="2 3">EG49</strain>
    </source>
</reference>
<protein>
    <submittedName>
        <fullName evidence="2">PE-PGRS virulence associated protein</fullName>
    </submittedName>
</protein>
<dbReference type="AntiFam" id="ANF00178">
    <property type="entry name" value="Shadow ORF (opposite dhbF)"/>
</dbReference>
<feature type="region of interest" description="Disordered" evidence="1">
    <location>
        <begin position="1608"/>
        <end position="1632"/>
    </location>
</feature>
<feature type="region of interest" description="Disordered" evidence="1">
    <location>
        <begin position="480"/>
        <end position="502"/>
    </location>
</feature>
<feature type="region of interest" description="Disordered" evidence="1">
    <location>
        <begin position="1310"/>
        <end position="1377"/>
    </location>
</feature>
<comment type="caution">
    <text evidence="2">The sequence shown here is derived from an EMBL/GenBank/DDBJ whole genome shotgun (WGS) entry which is preliminary data.</text>
</comment>
<dbReference type="STRING" id="909613.UO65_3251"/>
<organism evidence="2 3">
    <name type="scientific">Actinokineospora spheciospongiae</name>
    <dbReference type="NCBI Taxonomy" id="909613"/>
    <lineage>
        <taxon>Bacteria</taxon>
        <taxon>Bacillati</taxon>
        <taxon>Actinomycetota</taxon>
        <taxon>Actinomycetes</taxon>
        <taxon>Pseudonocardiales</taxon>
        <taxon>Pseudonocardiaceae</taxon>
        <taxon>Actinokineospora</taxon>
    </lineage>
</organism>
<feature type="region of interest" description="Disordered" evidence="1">
    <location>
        <begin position="16"/>
        <end position="64"/>
    </location>
</feature>
<accession>W7IMB2</accession>
<feature type="compositionally biased region" description="Basic and acidic residues" evidence="1">
    <location>
        <begin position="25"/>
        <end position="43"/>
    </location>
</feature>
<dbReference type="AntiFam" id="ANF00174">
    <property type="entry name" value="Shadow ORF (irp2)"/>
</dbReference>
<dbReference type="Proteomes" id="UP000019277">
    <property type="component" value="Unassembled WGS sequence"/>
</dbReference>
<evidence type="ECO:0000313" key="2">
    <source>
        <dbReference type="EMBL" id="EWC61513.1"/>
    </source>
</evidence>
<gene>
    <name evidence="2" type="ORF">UO65_3251</name>
</gene>
<feature type="compositionally biased region" description="Basic and acidic residues" evidence="1">
    <location>
        <begin position="106"/>
        <end position="123"/>
    </location>
</feature>
<sequence length="1759" mass="178758">MDVDLHRVGVTGRRVEEPGAALDGGFREQAQEAAERVEPDRAGGELAAAGPPAEVLRGDGGPGQRHDRFARGGPAVVPGALERLLLLGGEQVHDLVGGQRVRGSRGRRDDGRDGRCGWGDRRGGRGGGRWDGGRRGDAGQGGGRCGGADWDGGGRGGGGLGARELAGDRGHGGLVEQGRDGDAGAVALVQGVGDLDHGERRRPLVPQVGLGVHGGQAQPLGEDRGDLGDQLLQRRPGGGLRGGGGGLGPVDHRPGQGGAVELAVGGGRERVHEADEVRHHVLRQRLPGVGAQLAHRRHGVTRRDDVGDELAVAGVVLAGQHHDLGDGVVLAQPVLDLAQLHPEPADLHLVVRPAQEAQVPVGEVAGPVAGEVQPLAGVERVVDEPLGGQVRAVDVALRQHGAADVEVALDADRHGFAVLVEHVVAGVVDRPAVGDAAPGRVDLADGEPVRPHRGLGGAAQADHPRVAEHRAQLVGQRQRGVVAGEEDQPQVARSGVPGLGGQQGGELVEGGGGGVPEGDRLVEQHVEQQFRVALLGGVGDVEGGADAEQAEDVEHRQVEAQRGHAQADVGRSEVELPVAPVEQVVHRPVGDRHALGLAGAAGGEDDVRAVVDVPGGDRVHLPAGGRGGVGVDDLDRRRGGPAGGVGGGQHDRAARLGQHHRGALGGQAGFDRQVHPVGLEDAQGGGDHPRASGHGDADDGLRADPAPLEGPGDAVGLGVQLAVGLRATRPAQRDRVRGGRGLPLDGQVDRAVAGEVAGGVVPLDQDLVPLGGPRVFSSGAARGPGGVVGFQGGDEAGEPGEQGGGVGEVGLDDVPAEPGAGRVELADAVQRHTRGAGQPLAGARARRGVGQVEQGGVDDREAVPAVVLALPQHDLAQLGEPADRVGLGVGGQLRVVGPRRLHDGPALGPAADPAQRGQLSGPEPPRVLREPDHGHGEVLRVRAAQRLAQGREQDRVRADAVPLGAGAETRPVGEGAGQPGAGRGGARPVGDGRARGQVGEAVAPVLLPAHEVLGQPGVLAGGPLLGVGDLRARVAAVEVDADQFAGDGVDADGVGEQQVDREVDGGARPGAGGAQVEVVPAGQRERRRHHGRAGRRVDRGVLGRVGDLGHRHPPARRGVAAHPDAAVAGHGAAQHVVLGHHLQRRGLQPGPVQVRHVQAGDHLAAVRGGVPGAGDEVGLLEFVEAADLQVRRGGQLAQVVDQRGERGVGHPGGDERVGDVPLQVQLAVLLPHLVVQGHPGGLADGVVHRRGEPAVGVGGQGVEHAGEHHRQRHLAADRPPRPQLPLHGDPADRRVLHRLPELLVGARAGVVEADPGGGVGEEHRAGGERPDQVGDRAGQPHAVVGGDHEGERGARGVPGEDFGEEGQHQGGGRDVPRARQLADRGPLAGAEGVAQRPARAFLAGAAEVGAVGHVAQQLHPVVQVGGVGGAVLLGLERGQAVADADRRGGQDVVRVGVEGGPLGQQQGQAVPVGGDRVQAQVHPAGAVGALGHLDGERGVPGGVALVRQAGAHLGGLPLLGGVVAGRLVHPQCPLGGVGADVLLPGGGDAQPQHVVVAHEPPPGAVEPGHVEVVDLELAVEVAAHGVGGQLGLPAEQVRLLHRGERERLPGVGRVGGDQDPGGPRHTGGRPLGQVRGDPVGQLGEAAALAHPVDRDVDGVLGLQHQPQPGRGHRVEPVGPQGRREVGGGARGQQLREDPGDGVPHPGEDLTGPGGAPRRAVCWRHCSLPRAKGCRLLLGRSGGLLLPRKHFPGRLPRFRR</sequence>
<feature type="compositionally biased region" description="Low complexity" evidence="1">
    <location>
        <begin position="899"/>
        <end position="914"/>
    </location>
</feature>
<feature type="region of interest" description="Disordered" evidence="1">
    <location>
        <begin position="97"/>
        <end position="179"/>
    </location>
</feature>
<feature type="compositionally biased region" description="Basic and acidic residues" evidence="1">
    <location>
        <begin position="165"/>
        <end position="179"/>
    </location>
</feature>
<dbReference type="PATRIC" id="fig|909613.9.peg.3253"/>
<feature type="compositionally biased region" description="Basic and acidic residues" evidence="1">
    <location>
        <begin position="1264"/>
        <end position="1280"/>
    </location>
</feature>